<dbReference type="AlphaFoldDB" id="A0A350H8N4"/>
<dbReference type="InterPro" id="IPR013517">
    <property type="entry name" value="FG-GAP"/>
</dbReference>
<evidence type="ECO:0000313" key="3">
    <source>
        <dbReference type="EMBL" id="HAV91900.1"/>
    </source>
</evidence>
<reference evidence="3 4" key="1">
    <citation type="journal article" date="2018" name="Nat. Biotechnol.">
        <title>A standardized bacterial taxonomy based on genome phylogeny substantially revises the tree of life.</title>
        <authorList>
            <person name="Parks D.H."/>
            <person name="Chuvochina M."/>
            <person name="Waite D.W."/>
            <person name="Rinke C."/>
            <person name="Skarshewski A."/>
            <person name="Chaumeil P.A."/>
            <person name="Hugenholtz P."/>
        </authorList>
    </citation>
    <scope>NUCLEOTIDE SEQUENCE [LARGE SCALE GENOMIC DNA]</scope>
    <source>
        <strain evidence="3">UBA9956</strain>
    </source>
</reference>
<dbReference type="Proteomes" id="UP000264062">
    <property type="component" value="Unassembled WGS sequence"/>
</dbReference>
<dbReference type="Pfam" id="PF13517">
    <property type="entry name" value="FG-GAP_3"/>
    <property type="match status" value="1"/>
</dbReference>
<dbReference type="Pfam" id="PF18962">
    <property type="entry name" value="Por_Secre_tail"/>
    <property type="match status" value="1"/>
</dbReference>
<dbReference type="NCBIfam" id="TIGR04183">
    <property type="entry name" value="Por_Secre_tail"/>
    <property type="match status" value="1"/>
</dbReference>
<comment type="caution">
    <text evidence="3">The sequence shown here is derived from an EMBL/GenBank/DDBJ whole genome shotgun (WGS) entry which is preliminary data.</text>
</comment>
<dbReference type="EMBL" id="DMZY01000057">
    <property type="protein sequence ID" value="HAV91900.1"/>
    <property type="molecule type" value="Genomic_DNA"/>
</dbReference>
<dbReference type="PANTHER" id="PTHR46580:SF4">
    <property type="entry name" value="ATP_GTP-BINDING PROTEIN"/>
    <property type="match status" value="1"/>
</dbReference>
<dbReference type="InterPro" id="IPR026444">
    <property type="entry name" value="Secre_tail"/>
</dbReference>
<dbReference type="InterPro" id="IPR028994">
    <property type="entry name" value="Integrin_alpha_N"/>
</dbReference>
<keyword evidence="1" id="KW-0732">Signal</keyword>
<evidence type="ECO:0000256" key="1">
    <source>
        <dbReference type="ARBA" id="ARBA00022729"/>
    </source>
</evidence>
<feature type="domain" description="Secretion system C-terminal sorting" evidence="2">
    <location>
        <begin position="563"/>
        <end position="620"/>
    </location>
</feature>
<dbReference type="PANTHER" id="PTHR46580">
    <property type="entry name" value="SENSOR KINASE-RELATED"/>
    <property type="match status" value="1"/>
</dbReference>
<proteinExistence type="predicted"/>
<name>A0A350H8N4_UNCW3</name>
<accession>A0A350H8N4</accession>
<gene>
    <name evidence="3" type="ORF">DCW38_01800</name>
</gene>
<dbReference type="Gene3D" id="2.130.10.130">
    <property type="entry name" value="Integrin alpha, N-terminal"/>
    <property type="match status" value="1"/>
</dbReference>
<evidence type="ECO:0000313" key="4">
    <source>
        <dbReference type="Proteomes" id="UP000264062"/>
    </source>
</evidence>
<evidence type="ECO:0000259" key="2">
    <source>
        <dbReference type="Pfam" id="PF18962"/>
    </source>
</evidence>
<dbReference type="SUPFAM" id="SSF69318">
    <property type="entry name" value="Integrin alpha N-terminal domain"/>
    <property type="match status" value="2"/>
</dbReference>
<protein>
    <recommendedName>
        <fullName evidence="2">Secretion system C-terminal sorting domain-containing protein</fullName>
    </recommendedName>
</protein>
<sequence>MKKDIFLIILLMGFIITNRVSSSTFQQYEYLDKGIAPDVSPFSQKNIDYNNNGKDELVIDHAFSILFYEYDGNNGFNLIDSIPLDTNYPFISILGIGDLDVDGLKDVVLWKTASKRLWVYEQSTIMSFFDTEVWASDTIYNCLYYTAVTNKLKGDGVDRIYGAGIPWLSTPTKGYGWYYFTCTGDNQYEILNTFGEDDWIQSAMDIGDIDGEGLTDVVITSPENYLYFYESEDLTDTNFIKQDSLTEGGYGSGALLILPDIDRDGTKEIMKYQINYLDISGYVSYGYLIYEDTSGTGAYDTIWRRDFNSVTDYIYVYGGDIDYGDIDGDSMNELVICGGRHIEVWKSTGDNQFERMWEWTDPTYYTIQSHIKCHDFNKNGIDEIIFSGCGESAGEECTRIFECDTTREPSAPEMLTAEANDGAIVEKGVDYDDYIRIEFEGLTNEPNINKSNIDSILRLSGGHSYLANGKYLDTCRWEIEEAKSVLYIELTQIQASPTVAVDDTIYPDGVTIRSFEYPVYAVVKPIVITGSFGPTGVQDGREPCIGDSTCTVPTIQSQYIIWNTNTQGTLTVYDISGREVIREESKTTGEHKTDIRYLKNGIYFIKLKTENQSITEKQIIIK</sequence>
<organism evidence="3 4">
    <name type="scientific">candidate division WOR-3 bacterium</name>
    <dbReference type="NCBI Taxonomy" id="2052148"/>
    <lineage>
        <taxon>Bacteria</taxon>
        <taxon>Bacteria division WOR-3</taxon>
    </lineage>
</organism>